<sequence length="67" mass="7483">MNKISNPAAATIVFGPIVMIWLLKDFNPVGVLGTLYHGFSYPLIYIVPLILFAIGSKVWHAIKNNRQ</sequence>
<keyword evidence="3" id="KW-1185">Reference proteome</keyword>
<keyword evidence="1" id="KW-0812">Transmembrane</keyword>
<dbReference type="RefSeq" id="WP_139626335.1">
    <property type="nucleotide sequence ID" value="NZ_VDCI01000002.1"/>
</dbReference>
<keyword evidence="1" id="KW-1133">Transmembrane helix</keyword>
<organism evidence="2 3">
    <name type="scientific">Prosthecochloris vibrioformis</name>
    <name type="common">Chlorobium vibrioforme</name>
    <dbReference type="NCBI Taxonomy" id="1098"/>
    <lineage>
        <taxon>Bacteria</taxon>
        <taxon>Pseudomonadati</taxon>
        <taxon>Chlorobiota</taxon>
        <taxon>Chlorobiia</taxon>
        <taxon>Chlorobiales</taxon>
        <taxon>Chlorobiaceae</taxon>
        <taxon>Prosthecochloris</taxon>
    </lineage>
</organism>
<name>A0A5C4S1S4_PROVB</name>
<reference evidence="2 3" key="1">
    <citation type="submission" date="2019-05" db="EMBL/GenBank/DDBJ databases">
        <title>Draft Whole-Genome sequence of the green sulfur bacterium Prosthecochloris vibrioformis DSM 260.</title>
        <authorList>
            <person name="Meyer T.E."/>
            <person name="Kyndt J.A."/>
        </authorList>
    </citation>
    <scope>NUCLEOTIDE SEQUENCE [LARGE SCALE GENOMIC DNA]</scope>
    <source>
        <strain evidence="2 3">DSM 260</strain>
    </source>
</reference>
<dbReference type="EMBL" id="VDCI01000002">
    <property type="protein sequence ID" value="TNJ37410.1"/>
    <property type="molecule type" value="Genomic_DNA"/>
</dbReference>
<comment type="caution">
    <text evidence="2">The sequence shown here is derived from an EMBL/GenBank/DDBJ whole genome shotgun (WGS) entry which is preliminary data.</text>
</comment>
<evidence type="ECO:0000313" key="2">
    <source>
        <dbReference type="EMBL" id="TNJ37410.1"/>
    </source>
</evidence>
<feature type="transmembrane region" description="Helical" evidence="1">
    <location>
        <begin position="43"/>
        <end position="62"/>
    </location>
</feature>
<protein>
    <submittedName>
        <fullName evidence="2">Uncharacterized protein</fullName>
    </submittedName>
</protein>
<feature type="transmembrane region" description="Helical" evidence="1">
    <location>
        <begin position="7"/>
        <end position="23"/>
    </location>
</feature>
<evidence type="ECO:0000256" key="1">
    <source>
        <dbReference type="SAM" id="Phobius"/>
    </source>
</evidence>
<gene>
    <name evidence="2" type="ORF">FGF68_04155</name>
</gene>
<dbReference type="AlphaFoldDB" id="A0A5C4S1S4"/>
<proteinExistence type="predicted"/>
<accession>A0A5C4S1S4</accession>
<keyword evidence="1" id="KW-0472">Membrane</keyword>
<evidence type="ECO:0000313" key="3">
    <source>
        <dbReference type="Proteomes" id="UP000309544"/>
    </source>
</evidence>
<dbReference type="Proteomes" id="UP000309544">
    <property type="component" value="Unassembled WGS sequence"/>
</dbReference>